<dbReference type="EMBL" id="JACHMB010000001">
    <property type="protein sequence ID" value="MBB5778814.1"/>
    <property type="molecule type" value="Genomic_DNA"/>
</dbReference>
<dbReference type="AlphaFoldDB" id="A0A7W9LCK2"/>
<accession>A0A7W9LCK2</accession>
<gene>
    <name evidence="2" type="ORF">HD596_005570</name>
</gene>
<sequence>MRRAWTALAAALVLAGGLAAAPAQAAAASVKVGRVTAAPARYAGSCPATTAFAAKVAVRGAKRISYRWLRGDGTKGPIRTAQVKGGAVVVRDRQMFAASTSGWQALQVLSPRKATSAKSRFTVSCDPLRLEDVSEDRARVGVTLATPAPYRGECRPPGRTVTFDGRITVSRTPAAVAYRWVDSDGGAEPVERLWLTARSTAVSSRRTFLTGHSGHRRLEVLDARGRVTDSAQVTYRVTCTDPPEPGPVAAAANPRVTPARYEGPCGRPVAFVFRVDLAVTRPAKVTYQWVRGDGTTVPGEVVLGGDLTTVLENTWTVTDPSKVGGGSAYLRVLTPNATATRPAAFTIACRDGDAVTITGTQVVESRNPQPCPGTSRQYTIISQVTPAPSATLPLTISYRWRWADGSYTAPFTHTFTQAATLRPQRVWDEWISKTGKIWLEVTANDRVTRGEAVGYEVDCGKPPAGSYPRVVSVTEASVTPANYRGECPVTLKARARVTVSGPMEQTVYAQWFFDETLAAWLDSAAFPPGDPLTKVIEREFTVDESTGRTVTGYMETRLPNVVASGPMTYSVTCT</sequence>
<name>A0A7W9LCK2_9ACTN</name>
<dbReference type="RefSeq" id="WP_185072207.1">
    <property type="nucleotide sequence ID" value="NZ_JACHMB010000001.1"/>
</dbReference>
<feature type="chain" id="PRO_5031177786" description="Ig-like domain-containing protein" evidence="1">
    <location>
        <begin position="26"/>
        <end position="574"/>
    </location>
</feature>
<evidence type="ECO:0000313" key="3">
    <source>
        <dbReference type="Proteomes" id="UP000579153"/>
    </source>
</evidence>
<evidence type="ECO:0008006" key="4">
    <source>
        <dbReference type="Google" id="ProtNLM"/>
    </source>
</evidence>
<comment type="caution">
    <text evidence="2">The sequence shown here is derived from an EMBL/GenBank/DDBJ whole genome shotgun (WGS) entry which is preliminary data.</text>
</comment>
<keyword evidence="1" id="KW-0732">Signal</keyword>
<organism evidence="2 3">
    <name type="scientific">Nonomuraea jabiensis</name>
    <dbReference type="NCBI Taxonomy" id="882448"/>
    <lineage>
        <taxon>Bacteria</taxon>
        <taxon>Bacillati</taxon>
        <taxon>Actinomycetota</taxon>
        <taxon>Actinomycetes</taxon>
        <taxon>Streptosporangiales</taxon>
        <taxon>Streptosporangiaceae</taxon>
        <taxon>Nonomuraea</taxon>
    </lineage>
</organism>
<evidence type="ECO:0000256" key="1">
    <source>
        <dbReference type="SAM" id="SignalP"/>
    </source>
</evidence>
<evidence type="ECO:0000313" key="2">
    <source>
        <dbReference type="EMBL" id="MBB5778814.1"/>
    </source>
</evidence>
<proteinExistence type="predicted"/>
<reference evidence="2 3" key="1">
    <citation type="submission" date="2020-08" db="EMBL/GenBank/DDBJ databases">
        <title>Sequencing the genomes of 1000 actinobacteria strains.</title>
        <authorList>
            <person name="Klenk H.-P."/>
        </authorList>
    </citation>
    <scope>NUCLEOTIDE SEQUENCE [LARGE SCALE GENOMIC DNA]</scope>
    <source>
        <strain evidence="2 3">DSM 45507</strain>
    </source>
</reference>
<keyword evidence="3" id="KW-1185">Reference proteome</keyword>
<dbReference type="Proteomes" id="UP000579153">
    <property type="component" value="Unassembled WGS sequence"/>
</dbReference>
<protein>
    <recommendedName>
        <fullName evidence="4">Ig-like domain-containing protein</fullName>
    </recommendedName>
</protein>
<feature type="signal peptide" evidence="1">
    <location>
        <begin position="1"/>
        <end position="25"/>
    </location>
</feature>